<dbReference type="InterPro" id="IPR020826">
    <property type="entry name" value="Transketolase_BS"/>
</dbReference>
<protein>
    <submittedName>
        <fullName evidence="6">Transketolase family protein</fullName>
    </submittedName>
</protein>
<keyword evidence="7" id="KW-1185">Reference proteome</keyword>
<dbReference type="SMART" id="SM00861">
    <property type="entry name" value="Transket_pyr"/>
    <property type="match status" value="1"/>
</dbReference>
<dbReference type="PANTHER" id="PTHR43825:SF1">
    <property type="entry name" value="TRANSKETOLASE-LIKE PYRIMIDINE-BINDING DOMAIN-CONTAINING PROTEIN"/>
    <property type="match status" value="1"/>
</dbReference>
<dbReference type="PROSITE" id="PS00802">
    <property type="entry name" value="TRANSKETOLASE_2"/>
    <property type="match status" value="1"/>
</dbReference>
<dbReference type="Pfam" id="PF02779">
    <property type="entry name" value="Transket_pyr"/>
    <property type="match status" value="1"/>
</dbReference>
<dbReference type="FunFam" id="3.40.50.970:FF:000129">
    <property type="entry name" value="Transketolase"/>
    <property type="match status" value="1"/>
</dbReference>
<dbReference type="InterPro" id="IPR005475">
    <property type="entry name" value="Transketolase-like_Pyr-bd"/>
</dbReference>
<evidence type="ECO:0000313" key="7">
    <source>
        <dbReference type="Proteomes" id="UP000606499"/>
    </source>
</evidence>
<dbReference type="SUPFAM" id="SSF52518">
    <property type="entry name" value="Thiamin diphosphate-binding fold (THDP-binding)"/>
    <property type="match status" value="1"/>
</dbReference>
<accession>A0A923LXP4</accession>
<reference evidence="6" key="1">
    <citation type="submission" date="2020-08" db="EMBL/GenBank/DDBJ databases">
        <title>Genome public.</title>
        <authorList>
            <person name="Liu C."/>
            <person name="Sun Q."/>
        </authorList>
    </citation>
    <scope>NUCLEOTIDE SEQUENCE</scope>
    <source>
        <strain evidence="6">NSJ-28</strain>
    </source>
</reference>
<evidence type="ECO:0000259" key="5">
    <source>
        <dbReference type="SMART" id="SM00861"/>
    </source>
</evidence>
<dbReference type="RefSeq" id="WP_054327833.1">
    <property type="nucleotide sequence ID" value="NZ_JACOPL010000008.1"/>
</dbReference>
<dbReference type="Pfam" id="PF02780">
    <property type="entry name" value="Transketolase_C"/>
    <property type="match status" value="1"/>
</dbReference>
<keyword evidence="3" id="KW-0808">Transferase</keyword>
<evidence type="ECO:0000256" key="2">
    <source>
        <dbReference type="ARBA" id="ARBA00007131"/>
    </source>
</evidence>
<evidence type="ECO:0000256" key="3">
    <source>
        <dbReference type="ARBA" id="ARBA00022679"/>
    </source>
</evidence>
<comment type="cofactor">
    <cofactor evidence="1">
        <name>thiamine diphosphate</name>
        <dbReference type="ChEBI" id="CHEBI:58937"/>
    </cofactor>
</comment>
<dbReference type="PANTHER" id="PTHR43825">
    <property type="entry name" value="PYRUVATE DEHYDROGENASE E1 COMPONENT"/>
    <property type="match status" value="1"/>
</dbReference>
<organism evidence="6 7">
    <name type="scientific">Agathobaculum faecis</name>
    <dbReference type="NCBI Taxonomy" id="2763013"/>
    <lineage>
        <taxon>Bacteria</taxon>
        <taxon>Bacillati</taxon>
        <taxon>Bacillota</taxon>
        <taxon>Clostridia</taxon>
        <taxon>Eubacteriales</taxon>
        <taxon>Butyricicoccaceae</taxon>
        <taxon>Agathobaculum</taxon>
    </lineage>
</organism>
<keyword evidence="4" id="KW-0786">Thiamine pyrophosphate</keyword>
<evidence type="ECO:0000256" key="1">
    <source>
        <dbReference type="ARBA" id="ARBA00001964"/>
    </source>
</evidence>
<evidence type="ECO:0000256" key="4">
    <source>
        <dbReference type="ARBA" id="ARBA00023052"/>
    </source>
</evidence>
<proteinExistence type="inferred from homology"/>
<name>A0A923LXP4_9FIRM</name>
<dbReference type="CDD" id="cd07033">
    <property type="entry name" value="TPP_PYR_DXS_TK_like"/>
    <property type="match status" value="1"/>
</dbReference>
<dbReference type="InterPro" id="IPR033248">
    <property type="entry name" value="Transketolase_C"/>
</dbReference>
<sequence length="314" mass="33761">MKDTPMRDGYGKALLELSRLHEDVMVLDADVAKSTRSEWVKQENPSYFLDCGISEQDMVGTAAGMALAGLTPFVSTYGVFLAGRAWDQIRNTVCYNHLNVKLAGAHGGISVGPDGATHQALEDVALMRTLPGMTVVVPCDAIETRKATLALYDHPGPCFIRFGREAVPVITDEDTPFVLGKNRLVCDGSDMVFLANGYLVHQAMRAAEQLSAEGISARVVNVHTVKPLDREDVIRHASETGAVVTCEEHQVIGGLGSAVCETLSESVCVPVERIGVQDSFGESGTPEELIDKYGLGVDSLCAAARRAVQRKTSR</sequence>
<dbReference type="Proteomes" id="UP000606499">
    <property type="component" value="Unassembled WGS sequence"/>
</dbReference>
<evidence type="ECO:0000313" key="6">
    <source>
        <dbReference type="EMBL" id="MBC5725824.1"/>
    </source>
</evidence>
<dbReference type="InterPro" id="IPR051157">
    <property type="entry name" value="PDH/Transketolase"/>
</dbReference>
<dbReference type="Gene3D" id="3.40.50.970">
    <property type="match status" value="1"/>
</dbReference>
<dbReference type="Gene3D" id="3.40.50.920">
    <property type="match status" value="1"/>
</dbReference>
<gene>
    <name evidence="6" type="ORF">H8S45_10200</name>
</gene>
<comment type="caution">
    <text evidence="6">The sequence shown here is derived from an EMBL/GenBank/DDBJ whole genome shotgun (WGS) entry which is preliminary data.</text>
</comment>
<dbReference type="InterPro" id="IPR029061">
    <property type="entry name" value="THDP-binding"/>
</dbReference>
<feature type="domain" description="Transketolase-like pyrimidine-binding" evidence="5">
    <location>
        <begin position="4"/>
        <end position="169"/>
    </location>
</feature>
<dbReference type="GO" id="GO:0016740">
    <property type="term" value="F:transferase activity"/>
    <property type="evidence" value="ECO:0007669"/>
    <property type="project" value="UniProtKB-KW"/>
</dbReference>
<dbReference type="InterPro" id="IPR009014">
    <property type="entry name" value="Transketo_C/PFOR_II"/>
</dbReference>
<comment type="similarity">
    <text evidence="2">Belongs to the transketolase family.</text>
</comment>
<dbReference type="SUPFAM" id="SSF52922">
    <property type="entry name" value="TK C-terminal domain-like"/>
    <property type="match status" value="1"/>
</dbReference>
<dbReference type="AlphaFoldDB" id="A0A923LXP4"/>
<dbReference type="EMBL" id="JACOPL010000008">
    <property type="protein sequence ID" value="MBC5725824.1"/>
    <property type="molecule type" value="Genomic_DNA"/>
</dbReference>